<evidence type="ECO:0000313" key="9">
    <source>
        <dbReference type="EMBL" id="ESO07393.1"/>
    </source>
</evidence>
<dbReference type="CTD" id="20211840"/>
<dbReference type="GO" id="GO:0008270">
    <property type="term" value="F:zinc ion binding"/>
    <property type="evidence" value="ECO:0007669"/>
    <property type="project" value="UniProtKB-KW"/>
</dbReference>
<evidence type="ECO:0000256" key="6">
    <source>
        <dbReference type="SAM" id="MobiDB-lite"/>
    </source>
</evidence>
<dbReference type="eggNOG" id="KOG0150">
    <property type="taxonomic scope" value="Eukaryota"/>
</dbReference>
<dbReference type="PANTHER" id="PTHR13173:SF10">
    <property type="entry name" value="WW DOMAIN-BINDING PROTEIN 4"/>
    <property type="match status" value="1"/>
</dbReference>
<feature type="region of interest" description="Disordered" evidence="6">
    <location>
        <begin position="222"/>
        <end position="262"/>
    </location>
</feature>
<dbReference type="GO" id="GO:0008380">
    <property type="term" value="P:RNA splicing"/>
    <property type="evidence" value="ECO:0000318"/>
    <property type="project" value="GO_Central"/>
</dbReference>
<dbReference type="AlphaFoldDB" id="T1FSP3"/>
<dbReference type="InterPro" id="IPR036236">
    <property type="entry name" value="Znf_C2H2_sf"/>
</dbReference>
<dbReference type="RefSeq" id="XP_009014771.1">
    <property type="nucleotide sequence ID" value="XM_009016523.1"/>
</dbReference>
<dbReference type="InterPro" id="IPR003604">
    <property type="entry name" value="Matrin/U1-like-C_Znf_C2H2"/>
</dbReference>
<dbReference type="HOGENOM" id="CLU_050927_1_0_1"/>
<evidence type="ECO:0000256" key="2">
    <source>
        <dbReference type="ARBA" id="ARBA00022723"/>
    </source>
</evidence>
<dbReference type="Gene3D" id="3.30.160.60">
    <property type="entry name" value="Classic Zinc Finger"/>
    <property type="match status" value="1"/>
</dbReference>
<protein>
    <recommendedName>
        <fullName evidence="12">WW domain-containing protein</fullName>
    </recommendedName>
</protein>
<comment type="subcellular location">
    <subcellularLocation>
        <location evidence="1">Nucleus</location>
    </subcellularLocation>
</comment>
<reference evidence="11" key="1">
    <citation type="submission" date="2012-12" db="EMBL/GenBank/DDBJ databases">
        <authorList>
            <person name="Hellsten U."/>
            <person name="Grimwood J."/>
            <person name="Chapman J.A."/>
            <person name="Shapiro H."/>
            <person name="Aerts A."/>
            <person name="Otillar R.P."/>
            <person name="Terry A.Y."/>
            <person name="Boore J.L."/>
            <person name="Simakov O."/>
            <person name="Marletaz F."/>
            <person name="Cho S.-J."/>
            <person name="Edsinger-Gonzales E."/>
            <person name="Havlak P."/>
            <person name="Kuo D.-H."/>
            <person name="Larsson T."/>
            <person name="Lv J."/>
            <person name="Arendt D."/>
            <person name="Savage R."/>
            <person name="Osoegawa K."/>
            <person name="de Jong P."/>
            <person name="Lindberg D.R."/>
            <person name="Seaver E.C."/>
            <person name="Weisblat D.A."/>
            <person name="Putnam N.H."/>
            <person name="Grigoriev I.V."/>
            <person name="Rokhsar D.S."/>
        </authorList>
    </citation>
    <scope>NUCLEOTIDE SEQUENCE</scope>
</reference>
<keyword evidence="2" id="KW-0479">Metal-binding</keyword>
<reference evidence="10" key="3">
    <citation type="submission" date="2015-06" db="UniProtKB">
        <authorList>
            <consortium name="EnsemblMetazoa"/>
        </authorList>
    </citation>
    <scope>IDENTIFICATION</scope>
</reference>
<dbReference type="Pfam" id="PF00397">
    <property type="entry name" value="WW"/>
    <property type="match status" value="1"/>
</dbReference>
<dbReference type="GO" id="GO:0003723">
    <property type="term" value="F:RNA binding"/>
    <property type="evidence" value="ECO:0000318"/>
    <property type="project" value="GO_Central"/>
</dbReference>
<dbReference type="PROSITE" id="PS50171">
    <property type="entry name" value="ZF_MATRIN"/>
    <property type="match status" value="1"/>
</dbReference>
<dbReference type="EMBL" id="KB096222">
    <property type="protein sequence ID" value="ESO07393.1"/>
    <property type="molecule type" value="Genomic_DNA"/>
</dbReference>
<dbReference type="EMBL" id="AMQM01003668">
    <property type="status" value="NOT_ANNOTATED_CDS"/>
    <property type="molecule type" value="Genomic_DNA"/>
</dbReference>
<sequence length="402" mass="46042">MADYWKSQPRKFCELCKCWMADNKPSRDFHERGKRHQESVKRKLDELKKKGVQDAKKERECNKYLMQMERGAMKKYEQDILNDPTLAARYEEKLKQIAKEEEEQEQEKSQISQFILDKLKTKNLPIPVQTEEISEEKLIEQLKQQQQSSSSSKYSDDWQEAFSEEGHVYYWNTKTHESSWYLPGSDEYKAYMQHITMLQQHHHPIPTTTTTTSTASLAAAAANDDNDGEDGDDDDDGGADDNDVGSASSTSSSKDAKRNTSCSSATTSLIKISYKNHSSIYGAWKEVKKTEPADTPSVDLQLPASRANEYKTIVVPSLTKEPKLTIRERTLATVNSKTKSSAEPVVFKKRRFNNIVKVKVENDDDDDRYNNNNNNNNNGDDDGDVRPAKMRNIRRARNDDDD</sequence>
<evidence type="ECO:0000256" key="3">
    <source>
        <dbReference type="ARBA" id="ARBA00022771"/>
    </source>
</evidence>
<dbReference type="InterPro" id="IPR000690">
    <property type="entry name" value="Matrin/U1-C_Znf_C2H2"/>
</dbReference>
<dbReference type="STRING" id="6412.T1FSP3"/>
<dbReference type="OrthoDB" id="191651at2759"/>
<dbReference type="SMART" id="SM00451">
    <property type="entry name" value="ZnF_U1"/>
    <property type="match status" value="1"/>
</dbReference>
<organism evidence="10 11">
    <name type="scientific">Helobdella robusta</name>
    <name type="common">Californian leech</name>
    <dbReference type="NCBI Taxonomy" id="6412"/>
    <lineage>
        <taxon>Eukaryota</taxon>
        <taxon>Metazoa</taxon>
        <taxon>Spiralia</taxon>
        <taxon>Lophotrochozoa</taxon>
        <taxon>Annelida</taxon>
        <taxon>Clitellata</taxon>
        <taxon>Hirudinea</taxon>
        <taxon>Rhynchobdellida</taxon>
        <taxon>Glossiphoniidae</taxon>
        <taxon>Helobdella</taxon>
    </lineage>
</organism>
<keyword evidence="3" id="KW-0863">Zinc-finger</keyword>
<dbReference type="InterPro" id="IPR013085">
    <property type="entry name" value="U1-CZ_Znf_C2H2"/>
</dbReference>
<dbReference type="GO" id="GO:0071011">
    <property type="term" value="C:precatalytic spliceosome"/>
    <property type="evidence" value="ECO:0000318"/>
    <property type="project" value="GO_Central"/>
</dbReference>
<evidence type="ECO:0000256" key="5">
    <source>
        <dbReference type="ARBA" id="ARBA00023242"/>
    </source>
</evidence>
<dbReference type="PROSITE" id="PS01159">
    <property type="entry name" value="WW_DOMAIN_1"/>
    <property type="match status" value="1"/>
</dbReference>
<dbReference type="GeneID" id="20211840"/>
<dbReference type="InterPro" id="IPR001202">
    <property type="entry name" value="WW_dom"/>
</dbReference>
<keyword evidence="5" id="KW-0539">Nucleus</keyword>
<name>T1FSP3_HELRO</name>
<evidence type="ECO:0000256" key="1">
    <source>
        <dbReference type="ARBA" id="ARBA00004123"/>
    </source>
</evidence>
<dbReference type="SUPFAM" id="SSF57667">
    <property type="entry name" value="beta-beta-alpha zinc fingers"/>
    <property type="match status" value="1"/>
</dbReference>
<evidence type="ECO:0000259" key="7">
    <source>
        <dbReference type="PROSITE" id="PS50020"/>
    </source>
</evidence>
<accession>T1FSP3</accession>
<dbReference type="PANTHER" id="PTHR13173">
    <property type="entry name" value="WW DOMAIN BINDING PROTEIN 4"/>
    <property type="match status" value="1"/>
</dbReference>
<dbReference type="InterPro" id="IPR040023">
    <property type="entry name" value="WBP4"/>
</dbReference>
<keyword evidence="11" id="KW-1185">Reference proteome</keyword>
<dbReference type="InterPro" id="IPR036020">
    <property type="entry name" value="WW_dom_sf"/>
</dbReference>
<proteinExistence type="predicted"/>
<dbReference type="KEGG" id="hro:HELRODRAFT_191166"/>
<evidence type="ECO:0000313" key="11">
    <source>
        <dbReference type="Proteomes" id="UP000015101"/>
    </source>
</evidence>
<feature type="domain" description="Matrin-type" evidence="8">
    <location>
        <begin position="11"/>
        <end position="42"/>
    </location>
</feature>
<dbReference type="EnsemblMetazoa" id="HelroT191166">
    <property type="protein sequence ID" value="HelroP191166"/>
    <property type="gene ID" value="HelroG191166"/>
</dbReference>
<dbReference type="CDD" id="cd00201">
    <property type="entry name" value="WW"/>
    <property type="match status" value="1"/>
</dbReference>
<dbReference type="SUPFAM" id="SSF51045">
    <property type="entry name" value="WW domain"/>
    <property type="match status" value="1"/>
</dbReference>
<feature type="compositionally biased region" description="Low complexity" evidence="6">
    <location>
        <begin position="244"/>
        <end position="253"/>
    </location>
</feature>
<dbReference type="Proteomes" id="UP000015101">
    <property type="component" value="Unassembled WGS sequence"/>
</dbReference>
<dbReference type="Gene3D" id="2.20.70.10">
    <property type="match status" value="1"/>
</dbReference>
<gene>
    <name evidence="10" type="primary">20211840</name>
    <name evidence="9" type="ORF">HELRODRAFT_191166</name>
</gene>
<feature type="compositionally biased region" description="Acidic residues" evidence="6">
    <location>
        <begin position="224"/>
        <end position="243"/>
    </location>
</feature>
<dbReference type="Pfam" id="PF06220">
    <property type="entry name" value="zf-U1"/>
    <property type="match status" value="1"/>
</dbReference>
<evidence type="ECO:0000259" key="8">
    <source>
        <dbReference type="PROSITE" id="PS50171"/>
    </source>
</evidence>
<dbReference type="InParanoid" id="T1FSP3"/>
<evidence type="ECO:0000256" key="4">
    <source>
        <dbReference type="ARBA" id="ARBA00022833"/>
    </source>
</evidence>
<reference evidence="9 11" key="2">
    <citation type="journal article" date="2013" name="Nature">
        <title>Insights into bilaterian evolution from three spiralian genomes.</title>
        <authorList>
            <person name="Simakov O."/>
            <person name="Marletaz F."/>
            <person name="Cho S.J."/>
            <person name="Edsinger-Gonzales E."/>
            <person name="Havlak P."/>
            <person name="Hellsten U."/>
            <person name="Kuo D.H."/>
            <person name="Larsson T."/>
            <person name="Lv J."/>
            <person name="Arendt D."/>
            <person name="Savage R."/>
            <person name="Osoegawa K."/>
            <person name="de Jong P."/>
            <person name="Grimwood J."/>
            <person name="Chapman J.A."/>
            <person name="Shapiro H."/>
            <person name="Aerts A."/>
            <person name="Otillar R.P."/>
            <person name="Terry A.Y."/>
            <person name="Boore J.L."/>
            <person name="Grigoriev I.V."/>
            <person name="Lindberg D.R."/>
            <person name="Seaver E.C."/>
            <person name="Weisblat D.A."/>
            <person name="Putnam N.H."/>
            <person name="Rokhsar D.S."/>
        </authorList>
    </citation>
    <scope>NUCLEOTIDE SEQUENCE</scope>
</reference>
<feature type="region of interest" description="Disordered" evidence="6">
    <location>
        <begin position="358"/>
        <end position="402"/>
    </location>
</feature>
<evidence type="ECO:0000313" key="10">
    <source>
        <dbReference type="EnsemblMetazoa" id="HelroP191166"/>
    </source>
</evidence>
<dbReference type="SMART" id="SM00456">
    <property type="entry name" value="WW"/>
    <property type="match status" value="1"/>
</dbReference>
<keyword evidence="4" id="KW-0862">Zinc</keyword>
<feature type="domain" description="WW" evidence="7">
    <location>
        <begin position="152"/>
        <end position="185"/>
    </location>
</feature>
<dbReference type="PROSITE" id="PS50020">
    <property type="entry name" value="WW_DOMAIN_2"/>
    <property type="match status" value="1"/>
</dbReference>
<evidence type="ECO:0008006" key="12">
    <source>
        <dbReference type="Google" id="ProtNLM"/>
    </source>
</evidence>
<dbReference type="GO" id="GO:0000398">
    <property type="term" value="P:mRNA splicing, via spliceosome"/>
    <property type="evidence" value="ECO:0007669"/>
    <property type="project" value="InterPro"/>
</dbReference>